<dbReference type="EMBL" id="DVMM01000168">
    <property type="protein sequence ID" value="HIU30178.1"/>
    <property type="molecule type" value="Genomic_DNA"/>
</dbReference>
<gene>
    <name evidence="2" type="ORF">IAD50_07785</name>
</gene>
<sequence>MSKYKCLSVCLIFSLIFSGFFAPAEAALPESQAAQRTVQDSVPLTLQDKLFFVEDIPEIVGTETAAAELYTRRLREEERSLNEIVFRDTSGVNTLYLYSFPVKYVENGEIKDKTLELETLERGGKTLYRSADNDVVTTFSDQISDGIHLQHGEISITLKPEPSVKNSAPLKAETAFPAADRKSVAFLADQPVSGNVSLTYMGFSQELLIQERAGQNEFVSRIYTNGQELYQDDFGQLLLRGAGDDAAVAYVCDPVVFTADNRNNRLLTYTYETVVPNEEYILRLTLPADYLADESTVYPLSVNSGIEINTNGSIEDVTINSSAGSSGSSGSLYVGKRSSFGISRTLMKFPGLNLAPIESELLIISASVEIRDLLCESEAMTVNCHAFTGNTWSESSASWSSVSPNSYASSYTSRSVSYGSGNAAGDSQRYSFDITSIARGWKSGSYDKNKGVLFKAANAVESGGTYINKTFASSNHSGYRPCLKLEYSSISPTVTFAAREITMTARNSRQLDYTVTPAGVGLISWVNSNSTALSLTQSGEVTAHLPGRYSVAIMLYYNGFYVSVDTCYITVLPQTSVPSGVYKIQNQYMGYYLTAKPNASVTLEYGLPVGRDGSQLWFVENCGNFCIIYSLGIYDRVTHGEKEMV</sequence>
<evidence type="ECO:0000313" key="2">
    <source>
        <dbReference type="EMBL" id="HIU30178.1"/>
    </source>
</evidence>
<evidence type="ECO:0000256" key="1">
    <source>
        <dbReference type="SAM" id="SignalP"/>
    </source>
</evidence>
<evidence type="ECO:0000313" key="3">
    <source>
        <dbReference type="Proteomes" id="UP000824089"/>
    </source>
</evidence>
<proteinExistence type="predicted"/>
<organism evidence="2 3">
    <name type="scientific">Candidatus Egerieisoma faecipullorum</name>
    <dbReference type="NCBI Taxonomy" id="2840963"/>
    <lineage>
        <taxon>Bacteria</taxon>
        <taxon>Bacillati</taxon>
        <taxon>Bacillota</taxon>
        <taxon>Clostridia</taxon>
        <taxon>Eubacteriales</taxon>
        <taxon>Clostridiaceae</taxon>
        <taxon>Clostridiaceae incertae sedis</taxon>
        <taxon>Candidatus Egerieisoma</taxon>
    </lineage>
</organism>
<feature type="signal peptide" evidence="1">
    <location>
        <begin position="1"/>
        <end position="26"/>
    </location>
</feature>
<comment type="caution">
    <text evidence="2">The sequence shown here is derived from an EMBL/GenBank/DDBJ whole genome shotgun (WGS) entry which is preliminary data.</text>
</comment>
<protein>
    <submittedName>
        <fullName evidence="2">DNRLRE domain-containing protein</fullName>
    </submittedName>
</protein>
<dbReference type="Proteomes" id="UP000824089">
    <property type="component" value="Unassembled WGS sequence"/>
</dbReference>
<reference evidence="2" key="2">
    <citation type="journal article" date="2021" name="PeerJ">
        <title>Extensive microbial diversity within the chicken gut microbiome revealed by metagenomics and culture.</title>
        <authorList>
            <person name="Gilroy R."/>
            <person name="Ravi A."/>
            <person name="Getino M."/>
            <person name="Pursley I."/>
            <person name="Horton D.L."/>
            <person name="Alikhan N.F."/>
            <person name="Baker D."/>
            <person name="Gharbi K."/>
            <person name="Hall N."/>
            <person name="Watson M."/>
            <person name="Adriaenssens E.M."/>
            <person name="Foster-Nyarko E."/>
            <person name="Jarju S."/>
            <person name="Secka A."/>
            <person name="Antonio M."/>
            <person name="Oren A."/>
            <person name="Chaudhuri R.R."/>
            <person name="La Ragione R."/>
            <person name="Hildebrand F."/>
            <person name="Pallen M.J."/>
        </authorList>
    </citation>
    <scope>NUCLEOTIDE SEQUENCE</scope>
    <source>
        <strain evidence="2">CHK195-4489</strain>
    </source>
</reference>
<name>A0A9D1I8E3_9CLOT</name>
<keyword evidence="1" id="KW-0732">Signal</keyword>
<reference evidence="2" key="1">
    <citation type="submission" date="2020-10" db="EMBL/GenBank/DDBJ databases">
        <authorList>
            <person name="Gilroy R."/>
        </authorList>
    </citation>
    <scope>NUCLEOTIDE SEQUENCE</scope>
    <source>
        <strain evidence="2">CHK195-4489</strain>
    </source>
</reference>
<accession>A0A9D1I8E3</accession>
<feature type="chain" id="PRO_5039044928" evidence="1">
    <location>
        <begin position="27"/>
        <end position="645"/>
    </location>
</feature>
<dbReference type="AlphaFoldDB" id="A0A9D1I8E3"/>
<dbReference type="NCBIfam" id="NF033679">
    <property type="entry name" value="DNRLRE_dom"/>
    <property type="match status" value="1"/>
</dbReference>
<feature type="non-terminal residue" evidence="2">
    <location>
        <position position="645"/>
    </location>
</feature>